<dbReference type="EMBL" id="BBWU01000023">
    <property type="protein sequence ID" value="GAO39011.1"/>
    <property type="molecule type" value="Genomic_DNA"/>
</dbReference>
<dbReference type="PANTHER" id="PTHR38590:SF1">
    <property type="entry name" value="BLL0828 PROTEIN"/>
    <property type="match status" value="1"/>
</dbReference>
<dbReference type="AlphaFoldDB" id="A0A0E9MNL8"/>
<name>A0A0E9MNL8_9SPHN</name>
<evidence type="ECO:0000313" key="3">
    <source>
        <dbReference type="Proteomes" id="UP000033202"/>
    </source>
</evidence>
<dbReference type="PANTHER" id="PTHR38590">
    <property type="entry name" value="BLL0828 PROTEIN"/>
    <property type="match status" value="1"/>
</dbReference>
<feature type="domain" description="DUF559" evidence="1">
    <location>
        <begin position="9"/>
        <end position="113"/>
    </location>
</feature>
<dbReference type="InterPro" id="IPR011335">
    <property type="entry name" value="Restrct_endonuc-II-like"/>
</dbReference>
<dbReference type="SUPFAM" id="SSF52980">
    <property type="entry name" value="Restriction endonuclease-like"/>
    <property type="match status" value="1"/>
</dbReference>
<dbReference type="OrthoDB" id="9798754at2"/>
<keyword evidence="3" id="KW-1185">Reference proteome</keyword>
<sequence length="142" mass="16172">MLQGSRETVEIARKLRREMSLPEVLLWAELRKRPAGLKFRRQQPASRRVTDFFCHSARLVVEVDGQAHDSIEVAERDARRDAWFARRRIKVLRIPAREVLNNLEGVVLAIVQNARAGTPLHHAAARRGPPPLLGEDLVGAYR</sequence>
<comment type="caution">
    <text evidence="2">The sequence shown here is derived from an EMBL/GenBank/DDBJ whole genome shotgun (WGS) entry which is preliminary data.</text>
</comment>
<reference evidence="2 3" key="1">
    <citation type="submission" date="2015-04" db="EMBL/GenBank/DDBJ databases">
        <title>Whole genome shotgun sequence of Sphingomonas changbaiensis NBRC 104936.</title>
        <authorList>
            <person name="Katano-Makiyama Y."/>
            <person name="Hosoyama A."/>
            <person name="Hashimoto M."/>
            <person name="Noguchi M."/>
            <person name="Tsuchikane K."/>
            <person name="Ohji S."/>
            <person name="Yamazoe A."/>
            <person name="Ichikawa N."/>
            <person name="Kimura A."/>
            <person name="Fujita N."/>
        </authorList>
    </citation>
    <scope>NUCLEOTIDE SEQUENCE [LARGE SCALE GENOMIC DNA]</scope>
    <source>
        <strain evidence="2 3">NBRC 104936</strain>
    </source>
</reference>
<dbReference type="STRING" id="1219043.SCH01S_23_00540"/>
<proteinExistence type="predicted"/>
<evidence type="ECO:0000313" key="2">
    <source>
        <dbReference type="EMBL" id="GAO39011.1"/>
    </source>
</evidence>
<dbReference type="CDD" id="cd01038">
    <property type="entry name" value="Endonuclease_DUF559"/>
    <property type="match status" value="1"/>
</dbReference>
<gene>
    <name evidence="2" type="ORF">SCH01S_23_00540</name>
</gene>
<dbReference type="Pfam" id="PF04480">
    <property type="entry name" value="DUF559"/>
    <property type="match status" value="1"/>
</dbReference>
<evidence type="ECO:0000259" key="1">
    <source>
        <dbReference type="Pfam" id="PF04480"/>
    </source>
</evidence>
<protein>
    <recommendedName>
        <fullName evidence="1">DUF559 domain-containing protein</fullName>
    </recommendedName>
</protein>
<accession>A0A0E9MNL8</accession>
<dbReference type="RefSeq" id="WP_046347848.1">
    <property type="nucleotide sequence ID" value="NZ_BBWU01000023.1"/>
</dbReference>
<dbReference type="InterPro" id="IPR047216">
    <property type="entry name" value="Endonuclease_DUF559_bact"/>
</dbReference>
<dbReference type="Gene3D" id="3.40.960.10">
    <property type="entry name" value="VSR Endonuclease"/>
    <property type="match status" value="1"/>
</dbReference>
<dbReference type="InterPro" id="IPR007569">
    <property type="entry name" value="DUF559"/>
</dbReference>
<dbReference type="Proteomes" id="UP000033202">
    <property type="component" value="Unassembled WGS sequence"/>
</dbReference>
<organism evidence="2 3">
    <name type="scientific">Sphingomonas changbaiensis NBRC 104936</name>
    <dbReference type="NCBI Taxonomy" id="1219043"/>
    <lineage>
        <taxon>Bacteria</taxon>
        <taxon>Pseudomonadati</taxon>
        <taxon>Pseudomonadota</taxon>
        <taxon>Alphaproteobacteria</taxon>
        <taxon>Sphingomonadales</taxon>
        <taxon>Sphingomonadaceae</taxon>
        <taxon>Sphingomonas</taxon>
    </lineage>
</organism>